<organism evidence="6">
    <name type="scientific">Dissoconium aciculare CBS 342.82</name>
    <dbReference type="NCBI Taxonomy" id="1314786"/>
    <lineage>
        <taxon>Eukaryota</taxon>
        <taxon>Fungi</taxon>
        <taxon>Dikarya</taxon>
        <taxon>Ascomycota</taxon>
        <taxon>Pezizomycotina</taxon>
        <taxon>Dothideomycetes</taxon>
        <taxon>Dothideomycetidae</taxon>
        <taxon>Mycosphaerellales</taxon>
        <taxon>Dissoconiaceae</taxon>
        <taxon>Dissoconium</taxon>
    </lineage>
</organism>
<sequence>MLTTRRPTPTTVAFTVSTASPKNTVAAIAPSYFFIALRILLGLYVCTALLFEGAAAFPGFVVVRIAATFCQESFGLSNGYQIAQQLSNNLHVAWRLVLCAGLGWIVLRRGYTEESLLVVRGLGVQTSSTGSTWLATTSTRFIPTSAIQDILIHEAFKGFEVRFYMAIVVAGGEDAVVVFPVSSQVTLLAKGAY</sequence>
<dbReference type="PANTHER" id="PTHR15231:SF1">
    <property type="entry name" value="PHOSPHATIDYLINOSITOL N-ACETYLGLUCOSAMINYLTRANSFERASE SUBUNIT H"/>
    <property type="match status" value="1"/>
</dbReference>
<dbReference type="Proteomes" id="UP000504637">
    <property type="component" value="Unplaced"/>
</dbReference>
<feature type="domain" description="Phosphatidylinositol N-acetylglucosaminyltransferase subunit H conserved" evidence="4">
    <location>
        <begin position="115"/>
        <end position="180"/>
    </location>
</feature>
<accession>A0A6J3MBF8</accession>
<keyword evidence="3" id="KW-0812">Transmembrane</keyword>
<protein>
    <recommendedName>
        <fullName evidence="4">Phosphatidylinositol N-acetylglucosaminyltransferase subunit H conserved domain-containing protein</fullName>
    </recommendedName>
</protein>
<keyword evidence="3" id="KW-0472">Membrane</keyword>
<evidence type="ECO:0000313" key="6">
    <source>
        <dbReference type="RefSeq" id="XP_033462381.1"/>
    </source>
</evidence>
<dbReference type="InterPro" id="IPR019328">
    <property type="entry name" value="PIGH-H_dom"/>
</dbReference>
<keyword evidence="5" id="KW-1185">Reference proteome</keyword>
<dbReference type="Pfam" id="PF10181">
    <property type="entry name" value="PIG-H"/>
    <property type="match status" value="1"/>
</dbReference>
<keyword evidence="3" id="KW-1133">Transmembrane helix</keyword>
<reference evidence="6" key="1">
    <citation type="submission" date="2020-01" db="EMBL/GenBank/DDBJ databases">
        <authorList>
            <consortium name="DOE Joint Genome Institute"/>
            <person name="Haridas S."/>
            <person name="Albert R."/>
            <person name="Binder M."/>
            <person name="Bloem J."/>
            <person name="Labutti K."/>
            <person name="Salamov A."/>
            <person name="Andreopoulos B."/>
            <person name="Baker S.E."/>
            <person name="Barry K."/>
            <person name="Bills G."/>
            <person name="Bluhm B.H."/>
            <person name="Cannon C."/>
            <person name="Castanera R."/>
            <person name="Culley D.E."/>
            <person name="Daum C."/>
            <person name="Ezra D."/>
            <person name="Gonzalez J.B."/>
            <person name="Henrissat B."/>
            <person name="Kuo A."/>
            <person name="Liang C."/>
            <person name="Lipzen A."/>
            <person name="Lutzoni F."/>
            <person name="Magnuson J."/>
            <person name="Mondo S."/>
            <person name="Nolan M."/>
            <person name="Ohm R."/>
            <person name="Pangilinan J."/>
            <person name="Park H.-J."/>
            <person name="Ramirez L."/>
            <person name="Alfaro M."/>
            <person name="Sun H."/>
            <person name="Tritt A."/>
            <person name="Yoshinaga Y."/>
            <person name="Zwiers L.-H."/>
            <person name="Turgeon B.G."/>
            <person name="Goodwin S.B."/>
            <person name="Spatafora J.W."/>
            <person name="Crous P.W."/>
            <person name="Grigoriev I.V."/>
        </authorList>
    </citation>
    <scope>NUCLEOTIDE SEQUENCE</scope>
    <source>
        <strain evidence="6">CBS 342.82</strain>
    </source>
</reference>
<dbReference type="GeneID" id="54362071"/>
<feature type="transmembrane region" description="Helical" evidence="3">
    <location>
        <begin position="32"/>
        <end position="51"/>
    </location>
</feature>
<reference evidence="6" key="2">
    <citation type="submission" date="2020-04" db="EMBL/GenBank/DDBJ databases">
        <authorList>
            <consortium name="NCBI Genome Project"/>
        </authorList>
    </citation>
    <scope>NUCLEOTIDE SEQUENCE</scope>
    <source>
        <strain evidence="6">CBS 342.82</strain>
    </source>
</reference>
<evidence type="ECO:0000256" key="3">
    <source>
        <dbReference type="SAM" id="Phobius"/>
    </source>
</evidence>
<comment type="similarity">
    <text evidence="2">Belongs to the PIGH family.</text>
</comment>
<evidence type="ECO:0000256" key="2">
    <source>
        <dbReference type="ARBA" id="ARBA00009610"/>
    </source>
</evidence>
<dbReference type="AlphaFoldDB" id="A0A6J3MBF8"/>
<gene>
    <name evidence="6" type="ORF">K489DRAFT_377896</name>
</gene>
<evidence type="ECO:0000259" key="4">
    <source>
        <dbReference type="Pfam" id="PF10181"/>
    </source>
</evidence>
<dbReference type="OrthoDB" id="6256716at2759"/>
<dbReference type="GO" id="GO:0006506">
    <property type="term" value="P:GPI anchor biosynthetic process"/>
    <property type="evidence" value="ECO:0007669"/>
    <property type="project" value="UniProtKB-UniPathway"/>
</dbReference>
<proteinExistence type="inferred from homology"/>
<name>A0A6J3MBF8_9PEZI</name>
<reference evidence="6" key="3">
    <citation type="submission" date="2025-08" db="UniProtKB">
        <authorList>
            <consortium name="RefSeq"/>
        </authorList>
    </citation>
    <scope>IDENTIFICATION</scope>
    <source>
        <strain evidence="6">CBS 342.82</strain>
    </source>
</reference>
<dbReference type="GO" id="GO:0000506">
    <property type="term" value="C:glycosylphosphatidylinositol-N-acetylglucosaminyltransferase (GPI-GnT) complex"/>
    <property type="evidence" value="ECO:0007669"/>
    <property type="project" value="InterPro"/>
</dbReference>
<evidence type="ECO:0000313" key="5">
    <source>
        <dbReference type="Proteomes" id="UP000504637"/>
    </source>
</evidence>
<dbReference type="RefSeq" id="XP_033462381.1">
    <property type="nucleotide sequence ID" value="XM_033604271.1"/>
</dbReference>
<dbReference type="InterPro" id="IPR044215">
    <property type="entry name" value="PIG-H"/>
</dbReference>
<comment type="pathway">
    <text evidence="1">Glycolipid biosynthesis; glycosylphosphatidylinositol-anchor biosynthesis.</text>
</comment>
<dbReference type="PANTHER" id="PTHR15231">
    <property type="entry name" value="PHOSPHATIDYLINOSITOL N-ACETYLGLUCOSAMINYLTRANSFERASE SUBUNIT H"/>
    <property type="match status" value="1"/>
</dbReference>
<evidence type="ECO:0000256" key="1">
    <source>
        <dbReference type="ARBA" id="ARBA00004687"/>
    </source>
</evidence>
<dbReference type="UniPathway" id="UPA00196"/>